<reference evidence="3" key="1">
    <citation type="submission" date="2023-10" db="EMBL/GenBank/DDBJ databases">
        <authorList>
            <person name="Hackl T."/>
        </authorList>
    </citation>
    <scope>NUCLEOTIDE SEQUENCE</scope>
</reference>
<accession>A0AAI8YMA7</accession>
<feature type="compositionally biased region" description="Acidic residues" evidence="1">
    <location>
        <begin position="461"/>
        <end position="471"/>
    </location>
</feature>
<dbReference type="Proteomes" id="UP001295740">
    <property type="component" value="Unassembled WGS sequence"/>
</dbReference>
<dbReference type="PANTHER" id="PTHR35596:SF1">
    <property type="entry name" value="MICROBIAL-TYPE PARG CATALYTIC DOMAIN-CONTAINING PROTEIN"/>
    <property type="match status" value="1"/>
</dbReference>
<proteinExistence type="predicted"/>
<organism evidence="3 4">
    <name type="scientific">Anthostomella pinea</name>
    <dbReference type="NCBI Taxonomy" id="933095"/>
    <lineage>
        <taxon>Eukaryota</taxon>
        <taxon>Fungi</taxon>
        <taxon>Dikarya</taxon>
        <taxon>Ascomycota</taxon>
        <taxon>Pezizomycotina</taxon>
        <taxon>Sordariomycetes</taxon>
        <taxon>Xylariomycetidae</taxon>
        <taxon>Xylariales</taxon>
        <taxon>Xylariaceae</taxon>
        <taxon>Anthostomella</taxon>
    </lineage>
</organism>
<feature type="region of interest" description="Disordered" evidence="1">
    <location>
        <begin position="427"/>
        <end position="484"/>
    </location>
</feature>
<evidence type="ECO:0000256" key="1">
    <source>
        <dbReference type="SAM" id="MobiDB-lite"/>
    </source>
</evidence>
<feature type="region of interest" description="Disordered" evidence="1">
    <location>
        <begin position="1"/>
        <end position="107"/>
    </location>
</feature>
<dbReference type="SUPFAM" id="SSF52949">
    <property type="entry name" value="Macro domain-like"/>
    <property type="match status" value="1"/>
</dbReference>
<dbReference type="Gene3D" id="3.40.220.10">
    <property type="entry name" value="Leucine Aminopeptidase, subunit E, domain 1"/>
    <property type="match status" value="1"/>
</dbReference>
<protein>
    <submittedName>
        <fullName evidence="3">Uu.00g055120.m01.CDS01</fullName>
    </submittedName>
</protein>
<dbReference type="Pfam" id="PF10021">
    <property type="entry name" value="PARG_cat_microb"/>
    <property type="match status" value="1"/>
</dbReference>
<name>A0AAI8YMA7_9PEZI</name>
<feature type="compositionally biased region" description="Gly residues" evidence="1">
    <location>
        <begin position="472"/>
        <end position="484"/>
    </location>
</feature>
<keyword evidence="4" id="KW-1185">Reference proteome</keyword>
<feature type="region of interest" description="Disordered" evidence="1">
    <location>
        <begin position="320"/>
        <end position="340"/>
    </location>
</feature>
<dbReference type="InterPro" id="IPR043472">
    <property type="entry name" value="Macro_dom-like"/>
</dbReference>
<feature type="region of interest" description="Disordered" evidence="1">
    <location>
        <begin position="132"/>
        <end position="155"/>
    </location>
</feature>
<dbReference type="InterPro" id="IPR019261">
    <property type="entry name" value="PARG_cat_microbial"/>
</dbReference>
<sequence length="484" mass="50754">MGRTERTVVRQPASFRRDARAKRAKSTINKVIPALLTAHPRARRGIEASELIVDPPAANRQSEGKEKGKGKSREEDEGVKNGKSNGKTGRKTDGSKSAKSVGENGGDEGLALRITLRATDTLTAARALLSPPAAHPHSQTPSPAAPGRNGNTTASPVKVGILNMASPLSPGGGFLNGATSQEESLCMRTTLLPSLRDSFYRLPELGVVYTPDVLVFRDASSGSEGHSENDVDVLPKNERWFVDCVSAAMLRLPETDVDETTGRGGYVHEKDREMAARKMRAVMRVFAAKGCGRVVLGAWGCGAYGNPVGEVARAWRRVSVGGSQGKGGKKGKTGSGGGSQEVWHGIDEIVFAIKDSGMADAFEEAFGAGIIREDADDIADDDIEDGAEDGAEAMRMRELRDKIEELEGQVLHAKSPHMKSGLGSVLAGLRNQLPDDGDGESVVPGPASDETEGSADGGTGESEEDDSETDGDGGGGGGDSDSHV</sequence>
<feature type="domain" description="Microbial-type PARG catalytic" evidence="2">
    <location>
        <begin position="113"/>
        <end position="218"/>
    </location>
</feature>
<evidence type="ECO:0000313" key="4">
    <source>
        <dbReference type="Proteomes" id="UP001295740"/>
    </source>
</evidence>
<dbReference type="EMBL" id="CAUWAG010000019">
    <property type="protein sequence ID" value="CAJ2512497.1"/>
    <property type="molecule type" value="Genomic_DNA"/>
</dbReference>
<feature type="compositionally biased region" description="Basic and acidic residues" evidence="1">
    <location>
        <begin position="62"/>
        <end position="80"/>
    </location>
</feature>
<comment type="caution">
    <text evidence="3">The sequence shown here is derived from an EMBL/GenBank/DDBJ whole genome shotgun (WGS) entry which is preliminary data.</text>
</comment>
<evidence type="ECO:0000259" key="2">
    <source>
        <dbReference type="Pfam" id="PF10021"/>
    </source>
</evidence>
<dbReference type="AlphaFoldDB" id="A0AAI8YMA7"/>
<dbReference type="PANTHER" id="PTHR35596">
    <property type="entry name" value="DUF2263 DOMAIN-CONTAINING PROTEIN"/>
    <property type="match status" value="1"/>
</dbReference>
<gene>
    <name evidence="3" type="ORF">KHLLAP_LOCUS12965</name>
</gene>
<evidence type="ECO:0000313" key="3">
    <source>
        <dbReference type="EMBL" id="CAJ2512497.1"/>
    </source>
</evidence>